<dbReference type="Pfam" id="PF04851">
    <property type="entry name" value="ResIII"/>
    <property type="match status" value="1"/>
</dbReference>
<evidence type="ECO:0000259" key="2">
    <source>
        <dbReference type="Pfam" id="PF04851"/>
    </source>
</evidence>
<name>A0A6L2R4W0_9BACT</name>
<dbReference type="AlphaFoldDB" id="A0A6L2R4W0"/>
<dbReference type="Pfam" id="PF08722">
    <property type="entry name" value="Tn7_TnsA-like_N"/>
    <property type="match status" value="1"/>
</dbReference>
<proteinExistence type="predicted"/>
<feature type="domain" description="TnsA endonuclease N-terminal" evidence="3">
    <location>
        <begin position="809"/>
        <end position="873"/>
    </location>
</feature>
<evidence type="ECO:0000313" key="4">
    <source>
        <dbReference type="EMBL" id="GFH62610.1"/>
    </source>
</evidence>
<dbReference type="EMBL" id="BLLL01000003">
    <property type="protein sequence ID" value="GFH62610.1"/>
    <property type="molecule type" value="Genomic_DNA"/>
</dbReference>
<dbReference type="Proteomes" id="UP000505077">
    <property type="component" value="Unassembled WGS sequence"/>
</dbReference>
<keyword evidence="1" id="KW-0812">Transmembrane</keyword>
<evidence type="ECO:0000313" key="5">
    <source>
        <dbReference type="Proteomes" id="UP000505077"/>
    </source>
</evidence>
<gene>
    <name evidence="4" type="ORF">ZNDK_0381</name>
</gene>
<keyword evidence="1" id="KW-0472">Membrane</keyword>
<dbReference type="Gene3D" id="3.40.50.300">
    <property type="entry name" value="P-loop containing nucleotide triphosphate hydrolases"/>
    <property type="match status" value="1"/>
</dbReference>
<dbReference type="GO" id="GO:0003677">
    <property type="term" value="F:DNA binding"/>
    <property type="evidence" value="ECO:0007669"/>
    <property type="project" value="InterPro"/>
</dbReference>
<dbReference type="InterPro" id="IPR027417">
    <property type="entry name" value="P-loop_NTPase"/>
</dbReference>
<dbReference type="GO" id="GO:0005524">
    <property type="term" value="F:ATP binding"/>
    <property type="evidence" value="ECO:0007669"/>
    <property type="project" value="InterPro"/>
</dbReference>
<evidence type="ECO:0000259" key="3">
    <source>
        <dbReference type="Pfam" id="PF08722"/>
    </source>
</evidence>
<dbReference type="InterPro" id="IPR006935">
    <property type="entry name" value="Helicase/UvrB_N"/>
</dbReference>
<accession>A0A6L2R4W0</accession>
<feature type="transmembrane region" description="Helical" evidence="1">
    <location>
        <begin position="145"/>
        <end position="168"/>
    </location>
</feature>
<dbReference type="GO" id="GO:0016787">
    <property type="term" value="F:hydrolase activity"/>
    <property type="evidence" value="ECO:0007669"/>
    <property type="project" value="InterPro"/>
</dbReference>
<comment type="caution">
    <text evidence="4">The sequence shown here is derived from an EMBL/GenBank/DDBJ whole genome shotgun (WGS) entry which is preliminary data.</text>
</comment>
<dbReference type="SUPFAM" id="SSF52540">
    <property type="entry name" value="P-loop containing nucleoside triphosphate hydrolases"/>
    <property type="match status" value="1"/>
</dbReference>
<organism evidence="4 5">
    <name type="scientific">Candidatus Desulfovibrio kirbyi</name>
    <dbReference type="NCBI Taxonomy" id="2696086"/>
    <lineage>
        <taxon>Bacteria</taxon>
        <taxon>Pseudomonadati</taxon>
        <taxon>Thermodesulfobacteriota</taxon>
        <taxon>Desulfovibrionia</taxon>
        <taxon>Desulfovibrionales</taxon>
        <taxon>Desulfovibrionaceae</taxon>
        <taxon>Desulfovibrio</taxon>
    </lineage>
</organism>
<feature type="domain" description="Helicase/UvrB N-terminal" evidence="2">
    <location>
        <begin position="127"/>
        <end position="344"/>
    </location>
</feature>
<evidence type="ECO:0000256" key="1">
    <source>
        <dbReference type="SAM" id="Phobius"/>
    </source>
</evidence>
<reference evidence="4 5" key="1">
    <citation type="journal article" date="2020" name="ISME J.">
        <title>Parallel Reductive Genome Evolution in Desulfovibrio Ectosymbionts Independently Acquired by Trichonympha Protists in the Termite Gut.</title>
        <authorList>
            <person name="Takeuchi M."/>
            <person name="Kuwahara H."/>
            <person name="Murakami T."/>
            <person name="Takahashi K."/>
            <person name="Kajitani R."/>
            <person name="Toyoda A."/>
            <person name="Itoh T."/>
            <person name="Ohkuma M."/>
            <person name="Hongoh Y."/>
        </authorList>
    </citation>
    <scope>NUCLEOTIDE SEQUENCE [LARGE SCALE GENOMIC DNA]</scope>
    <source>
        <strain evidence="4">ZnDsv-02</strain>
    </source>
</reference>
<keyword evidence="1" id="KW-1133">Transmembrane helix</keyword>
<dbReference type="InterPro" id="IPR014833">
    <property type="entry name" value="TnsA_N"/>
</dbReference>
<protein>
    <submittedName>
        <fullName evidence="4">Type III restriction-modification system subunit R</fullName>
    </submittedName>
</protein>
<sequence length="884" mass="102382">MSKVRARKTTKAASAVSLDATFFRELRRFYTDNRGSIRSHYRLLTKTILDYNDPDPRKSRVKKFLRQPQYEALEMYIFLKEYLKLRPVHETFADWYAKRNGFEKRGQVTGLSGQTALSDDFVFNKDAYEAIFKKMRAAEQIYPNYIFALTMGVGKTLLMATCIFYEFILANKFPDDPLYCHNTLIFAPDKTVLQSLREIEGFDYSKVLPPDQAKWLQANISLHYLDEAGVTLNVLNNSKYNLIISNTQKIILKRKSALPTAAEQLFIDSALEKTDKKDVYNDVADLYGNDSPESEQELAVNQRFLKLRGLEQLGVYVDEAHHAFGDKLSQDMQDTKKETSLRFTINALAQGLKSNASKMVACYNYTGTPYVKNEVLPEVVYAYSLNDAIRNNYLKTLKLHKYTNSRGKEFVKAVIEHFGQKFGDTKLEGMLPKLAFFSPDIKDANENLRPLLENIMRENDIPVNRLLINVGDESITTNDDIKAFNQLDSPQSQKQFIILVNKGKEGWNCRSLCGVAMFRKPKSKIFVLQASMRCLRAIGDKQEEGQVYLSEENGSILDDELQQNFRLNTDELQKLKSDKIPYEIRVLKKKSLKLTQVRHLYKRQDKVLNDKVIFNSDTWNVEPYKLIHTEQKATLQPRSKRGPEFSEDISHMKERRTWTPYTLTAEIARYLCESPLKIEAILTESQEGIDAIIELVNEYNELLYDKVIPLLFTTLYDITSFEQKEEHEIELVKTPEQGFFTVLGDPEKTQSFNDWINEKRKESEKSFHLDTYCFDSFSEQDFFKNVITKTDVKEIYFTGMLTHGQSDFFINYIDPDTHAVRSYYPDFLILTKENEWLVVEVKANIDMDDPIVQAKKAFAEKMLSENKIRYKMIPHGIASTTTIC</sequence>